<feature type="compositionally biased region" description="Polar residues" evidence="3">
    <location>
        <begin position="221"/>
        <end position="230"/>
    </location>
</feature>
<dbReference type="InterPro" id="IPR018228">
    <property type="entry name" value="DNase_TatD-rel_CS"/>
</dbReference>
<organism evidence="4 5">
    <name type="scientific">Adineta steineri</name>
    <dbReference type="NCBI Taxonomy" id="433720"/>
    <lineage>
        <taxon>Eukaryota</taxon>
        <taxon>Metazoa</taxon>
        <taxon>Spiralia</taxon>
        <taxon>Gnathifera</taxon>
        <taxon>Rotifera</taxon>
        <taxon>Eurotatoria</taxon>
        <taxon>Bdelloidea</taxon>
        <taxon>Adinetida</taxon>
        <taxon>Adinetidae</taxon>
        <taxon>Adineta</taxon>
    </lineage>
</organism>
<name>A0A815SVT3_9BILA</name>
<dbReference type="SUPFAM" id="SSF51556">
    <property type="entry name" value="Metallo-dependent hydrolases"/>
    <property type="match status" value="1"/>
</dbReference>
<reference evidence="4" key="1">
    <citation type="submission" date="2021-02" db="EMBL/GenBank/DDBJ databases">
        <authorList>
            <person name="Nowell W R."/>
        </authorList>
    </citation>
    <scope>NUCLEOTIDE SEQUENCE</scope>
</reference>
<dbReference type="CDD" id="cd01310">
    <property type="entry name" value="TatD_DNAse"/>
    <property type="match status" value="1"/>
</dbReference>
<dbReference type="Gene3D" id="3.20.20.140">
    <property type="entry name" value="Metal-dependent hydrolases"/>
    <property type="match status" value="1"/>
</dbReference>
<dbReference type="AlphaFoldDB" id="A0A815SVT3"/>
<dbReference type="PROSITE" id="PS01137">
    <property type="entry name" value="TATD_1"/>
    <property type="match status" value="1"/>
</dbReference>
<accession>A0A815SVT3</accession>
<evidence type="ECO:0000256" key="2">
    <source>
        <dbReference type="ARBA" id="ARBA00022801"/>
    </source>
</evidence>
<dbReference type="PROSITE" id="PS01090">
    <property type="entry name" value="TATD_2"/>
    <property type="match status" value="1"/>
</dbReference>
<dbReference type="Proteomes" id="UP000663891">
    <property type="component" value="Unassembled WGS sequence"/>
</dbReference>
<evidence type="ECO:0000313" key="4">
    <source>
        <dbReference type="EMBL" id="CAF1497065.1"/>
    </source>
</evidence>
<dbReference type="PANTHER" id="PTHR46363:SF1">
    <property type="entry name" value="DEOXYRIBONUCLEASE TATDN2-RELATED"/>
    <property type="match status" value="1"/>
</dbReference>
<feature type="region of interest" description="Disordered" evidence="3">
    <location>
        <begin position="216"/>
        <end position="235"/>
    </location>
</feature>
<dbReference type="OrthoDB" id="413993at2759"/>
<proteinExistence type="inferred from homology"/>
<dbReference type="InterPro" id="IPR032466">
    <property type="entry name" value="Metal_Hydrolase"/>
</dbReference>
<feature type="compositionally biased region" description="Polar residues" evidence="3">
    <location>
        <begin position="351"/>
        <end position="360"/>
    </location>
</feature>
<protein>
    <submittedName>
        <fullName evidence="4">Uncharacterized protein</fullName>
    </submittedName>
</protein>
<sequence>MSDLISLLDKERKRPLVCSDSLKNLKTTIIENITSNECKFLNDYSDEIEKKKRKELQITPNRNVFIEHDSKTFSSQRIVTLKEHDEQQSLKQSNTDNILNPPKRIVIPQTISYDKEQNQERNDNQFISQSKKRIVIIDNTDKERKRPLVCSDSLKNLKTTIIENITSNECKFLNDYSDEIEKKKRKELQITPNRNVFIEHDSKTFSSQRIVTLKEHDEQQSLEQSNTDNIPNPPKRIVIPQTISYDKEQNQEKNDSQVISQSKKRIVIIDNTDSNEKESTIVSQSQLVSSVPLFDSLSFSSLLSSSSSSTHTSSHIINQEYLTRICQILTSCNTSNNESKSVSKSSDVSSITNHNKSHSTVTATTNINKSSISTRYPQFECVRTPTQESHSFIPPELLDCCESNQKQQSILNKNQSEYWDKFHTSALLRETMIKISKRLIKTESIPIVDTHCHFDLIFDRLYIKHNNLSQYFDDYRDLYPSGLSFELAIHVFWRPRHLIEDKWIKWYSKYLNDERVYGACGIHPHWSSSWKESSIDDIERCLQHPKIVAIGEIGLDFGPKNTCNLDQQCRVFAEQLQLAVKWSKPIVIHSRDAYEKTFDIMKQYLEPDHKIHLHCFVGTINDVYMFTSYFTEIKFGFTPIISRGNYLHTVLQQLDLTQILSETDSPYFVPEELSNLSRCAHPGMVYSVVETIAKIRQLSIDIVAHQLRANARQIYGV</sequence>
<dbReference type="EMBL" id="CAJNON010002027">
    <property type="protein sequence ID" value="CAF1497065.1"/>
    <property type="molecule type" value="Genomic_DNA"/>
</dbReference>
<gene>
    <name evidence="4" type="ORF">VCS650_LOCUS42034</name>
</gene>
<comment type="caution">
    <text evidence="4">The sequence shown here is derived from an EMBL/GenBank/DDBJ whole genome shotgun (WGS) entry which is preliminary data.</text>
</comment>
<feature type="compositionally biased region" description="Low complexity" evidence="3">
    <location>
        <begin position="335"/>
        <end position="350"/>
    </location>
</feature>
<dbReference type="GO" id="GO:0016788">
    <property type="term" value="F:hydrolase activity, acting on ester bonds"/>
    <property type="evidence" value="ECO:0007669"/>
    <property type="project" value="InterPro"/>
</dbReference>
<dbReference type="PANTHER" id="PTHR46363">
    <property type="entry name" value="DEOXYRIBONUCLEASE TATDN2-RELATED"/>
    <property type="match status" value="1"/>
</dbReference>
<dbReference type="PROSITE" id="PS01091">
    <property type="entry name" value="TATD_3"/>
    <property type="match status" value="1"/>
</dbReference>
<dbReference type="InterPro" id="IPR001130">
    <property type="entry name" value="TatD-like"/>
</dbReference>
<evidence type="ECO:0000313" key="5">
    <source>
        <dbReference type="Proteomes" id="UP000663891"/>
    </source>
</evidence>
<dbReference type="Pfam" id="PF01026">
    <property type="entry name" value="TatD_DNase"/>
    <property type="match status" value="1"/>
</dbReference>
<comment type="similarity">
    <text evidence="1">Belongs to the metallo-dependent hydrolases superfamily. TatD-type hydrolase family.</text>
</comment>
<feature type="region of interest" description="Disordered" evidence="3">
    <location>
        <begin position="335"/>
        <end position="360"/>
    </location>
</feature>
<evidence type="ECO:0000256" key="3">
    <source>
        <dbReference type="SAM" id="MobiDB-lite"/>
    </source>
</evidence>
<evidence type="ECO:0000256" key="1">
    <source>
        <dbReference type="ARBA" id="ARBA00009275"/>
    </source>
</evidence>
<keyword evidence="2" id="KW-0378">Hydrolase</keyword>